<dbReference type="FunFam" id="3.30.470.20:FF:000017">
    <property type="entry name" value="Phosphoenolpyruvate synthase"/>
    <property type="match status" value="1"/>
</dbReference>
<feature type="domain" description="PEP-utilising enzyme C-terminal" evidence="18">
    <location>
        <begin position="485"/>
        <end position="794"/>
    </location>
</feature>
<evidence type="ECO:0000256" key="7">
    <source>
        <dbReference type="ARBA" id="ARBA00022679"/>
    </source>
</evidence>
<dbReference type="PANTHER" id="PTHR43030">
    <property type="entry name" value="PHOSPHOENOLPYRUVATE SYNTHASE"/>
    <property type="match status" value="1"/>
</dbReference>
<evidence type="ECO:0000256" key="12">
    <source>
        <dbReference type="ARBA" id="ARBA00022842"/>
    </source>
</evidence>
<dbReference type="PROSITE" id="PS00370">
    <property type="entry name" value="PEP_ENZYMES_PHOS_SITE"/>
    <property type="match status" value="1"/>
</dbReference>
<comment type="catalytic activity">
    <reaction evidence="14 15">
        <text>pyruvate + ATP + H2O = phosphoenolpyruvate + AMP + phosphate + 2 H(+)</text>
        <dbReference type="Rhea" id="RHEA:11364"/>
        <dbReference type="ChEBI" id="CHEBI:15361"/>
        <dbReference type="ChEBI" id="CHEBI:15377"/>
        <dbReference type="ChEBI" id="CHEBI:15378"/>
        <dbReference type="ChEBI" id="CHEBI:30616"/>
        <dbReference type="ChEBI" id="CHEBI:43474"/>
        <dbReference type="ChEBI" id="CHEBI:58702"/>
        <dbReference type="ChEBI" id="CHEBI:456215"/>
        <dbReference type="EC" id="2.7.9.2"/>
    </reaction>
</comment>
<dbReference type="InterPro" id="IPR008279">
    <property type="entry name" value="PEP-util_enz_mobile_dom"/>
</dbReference>
<dbReference type="PANTHER" id="PTHR43030:SF1">
    <property type="entry name" value="PHOSPHOENOLPYRUVATE SYNTHASE"/>
    <property type="match status" value="1"/>
</dbReference>
<dbReference type="Pfam" id="PF00391">
    <property type="entry name" value="PEP-utilizers"/>
    <property type="match status" value="1"/>
</dbReference>
<evidence type="ECO:0000256" key="10">
    <source>
        <dbReference type="ARBA" id="ARBA00022777"/>
    </source>
</evidence>
<dbReference type="Pfam" id="PF02896">
    <property type="entry name" value="PEP-utilizers_C"/>
    <property type="match status" value="1"/>
</dbReference>
<dbReference type="Gene3D" id="3.50.30.10">
    <property type="entry name" value="Phosphohistidine domain"/>
    <property type="match status" value="1"/>
</dbReference>
<dbReference type="GO" id="GO:0046872">
    <property type="term" value="F:metal ion binding"/>
    <property type="evidence" value="ECO:0007669"/>
    <property type="project" value="UniProtKB-KW"/>
</dbReference>
<dbReference type="PIRSF" id="PIRSF000854">
    <property type="entry name" value="PEP_synthase"/>
    <property type="match status" value="1"/>
</dbReference>
<dbReference type="SUPFAM" id="SSF56059">
    <property type="entry name" value="Glutathione synthetase ATP-binding domain-like"/>
    <property type="match status" value="1"/>
</dbReference>
<evidence type="ECO:0000256" key="13">
    <source>
        <dbReference type="ARBA" id="ARBA00033470"/>
    </source>
</evidence>
<dbReference type="EMBL" id="JAKLTY010000005">
    <property type="protein sequence ID" value="MCG2626696.1"/>
    <property type="molecule type" value="Genomic_DNA"/>
</dbReference>
<evidence type="ECO:0000256" key="5">
    <source>
        <dbReference type="ARBA" id="ARBA00011996"/>
    </source>
</evidence>
<keyword evidence="8 15" id="KW-0479">Metal-binding</keyword>
<evidence type="ECO:0000256" key="15">
    <source>
        <dbReference type="PIRNR" id="PIRNR000854"/>
    </source>
</evidence>
<evidence type="ECO:0000256" key="11">
    <source>
        <dbReference type="ARBA" id="ARBA00022840"/>
    </source>
</evidence>
<evidence type="ECO:0000256" key="2">
    <source>
        <dbReference type="ARBA" id="ARBA00002988"/>
    </source>
</evidence>
<accession>A0A9X1R7A1</accession>
<evidence type="ECO:0000259" key="17">
    <source>
        <dbReference type="Pfam" id="PF01326"/>
    </source>
</evidence>
<keyword evidence="7 15" id="KW-0808">Transferase</keyword>
<dbReference type="InterPro" id="IPR018274">
    <property type="entry name" value="PEP_util_AS"/>
</dbReference>
<dbReference type="GO" id="GO:0008986">
    <property type="term" value="F:pyruvate, water dikinase activity"/>
    <property type="evidence" value="ECO:0007669"/>
    <property type="project" value="UniProtKB-EC"/>
</dbReference>
<dbReference type="NCBIfam" id="TIGR01418">
    <property type="entry name" value="PEP_synth"/>
    <property type="match status" value="1"/>
</dbReference>
<reference evidence="19" key="1">
    <citation type="submission" date="2022-01" db="EMBL/GenBank/DDBJ databases">
        <title>Genome sequnece data of strain Bradyrhizobium sp. nov.</title>
        <authorList>
            <person name="Zhang J."/>
        </authorList>
    </citation>
    <scope>NUCLEOTIDE SEQUENCE</scope>
    <source>
        <strain evidence="19">WYCCWR 13023</strain>
    </source>
</reference>
<gene>
    <name evidence="19" type="primary">ppsA</name>
    <name evidence="19" type="ORF">L6654_08685</name>
</gene>
<dbReference type="InterPro" id="IPR006319">
    <property type="entry name" value="PEP_synth"/>
</dbReference>
<dbReference type="SUPFAM" id="SSF51621">
    <property type="entry name" value="Phosphoenolpyruvate/pyruvate domain"/>
    <property type="match status" value="1"/>
</dbReference>
<comment type="caution">
    <text evidence="19">The sequence shown here is derived from an EMBL/GenBank/DDBJ whole genome shotgun (WGS) entry which is preliminary data.</text>
</comment>
<proteinExistence type="inferred from homology"/>
<organism evidence="19 20">
    <name type="scientific">Bradyrhizobium zhengyangense</name>
    <dbReference type="NCBI Taxonomy" id="2911009"/>
    <lineage>
        <taxon>Bacteria</taxon>
        <taxon>Pseudomonadati</taxon>
        <taxon>Pseudomonadota</taxon>
        <taxon>Alphaproteobacteria</taxon>
        <taxon>Hyphomicrobiales</taxon>
        <taxon>Nitrobacteraceae</taxon>
        <taxon>Bradyrhizobium</taxon>
    </lineage>
</organism>
<evidence type="ECO:0000313" key="19">
    <source>
        <dbReference type="EMBL" id="MCG2626696.1"/>
    </source>
</evidence>
<dbReference type="Gene3D" id="3.20.20.60">
    <property type="entry name" value="Phosphoenolpyruvate-binding domains"/>
    <property type="match status" value="1"/>
</dbReference>
<dbReference type="InterPro" id="IPR040442">
    <property type="entry name" value="Pyrv_kinase-like_dom_sf"/>
</dbReference>
<evidence type="ECO:0000313" key="20">
    <source>
        <dbReference type="Proteomes" id="UP001139054"/>
    </source>
</evidence>
<comment type="function">
    <text evidence="2 15">Catalyzes the phosphorylation of pyruvate to phosphoenolpyruvate.</text>
</comment>
<evidence type="ECO:0000256" key="9">
    <source>
        <dbReference type="ARBA" id="ARBA00022741"/>
    </source>
</evidence>
<evidence type="ECO:0000256" key="1">
    <source>
        <dbReference type="ARBA" id="ARBA00001946"/>
    </source>
</evidence>
<dbReference type="SUPFAM" id="SSF52009">
    <property type="entry name" value="Phosphohistidine domain"/>
    <property type="match status" value="1"/>
</dbReference>
<dbReference type="EC" id="2.7.9.2" evidence="5 15"/>
<dbReference type="RefSeq" id="WP_237858911.1">
    <property type="nucleotide sequence ID" value="NZ_JAKLTY010000005.1"/>
</dbReference>
<dbReference type="FunFam" id="3.30.1490.20:FF:000010">
    <property type="entry name" value="Phosphoenolpyruvate synthase"/>
    <property type="match status" value="1"/>
</dbReference>
<dbReference type="InterPro" id="IPR013815">
    <property type="entry name" value="ATP_grasp_subdomain_1"/>
</dbReference>
<evidence type="ECO:0000256" key="3">
    <source>
        <dbReference type="ARBA" id="ARBA00004742"/>
    </source>
</evidence>
<protein>
    <recommendedName>
        <fullName evidence="6 15">Phosphoenolpyruvate synthase</fullName>
        <shortName evidence="15">PEP synthase</shortName>
        <ecNumber evidence="5 15">2.7.9.2</ecNumber>
    </recommendedName>
    <alternativeName>
        <fullName evidence="13 15">Pyruvate, water dikinase</fullName>
    </alternativeName>
</protein>
<evidence type="ECO:0000259" key="18">
    <source>
        <dbReference type="Pfam" id="PF02896"/>
    </source>
</evidence>
<dbReference type="NCBIfam" id="NF005057">
    <property type="entry name" value="PRK06464.1"/>
    <property type="match status" value="1"/>
</dbReference>
<evidence type="ECO:0000256" key="8">
    <source>
        <dbReference type="ARBA" id="ARBA00022723"/>
    </source>
</evidence>
<dbReference type="Proteomes" id="UP001139054">
    <property type="component" value="Unassembled WGS sequence"/>
</dbReference>
<keyword evidence="10 15" id="KW-0418">Kinase</keyword>
<name>A0A9X1R7A1_9BRAD</name>
<dbReference type="Gene3D" id="3.30.1490.20">
    <property type="entry name" value="ATP-grasp fold, A domain"/>
    <property type="match status" value="1"/>
</dbReference>
<dbReference type="InterPro" id="IPR023151">
    <property type="entry name" value="PEP_util_CS"/>
</dbReference>
<dbReference type="InterPro" id="IPR015813">
    <property type="entry name" value="Pyrv/PenolPyrv_kinase-like_dom"/>
</dbReference>
<dbReference type="AlphaFoldDB" id="A0A9X1R7A1"/>
<feature type="domain" description="Pyruvate phosphate dikinase AMP/ATP-binding" evidence="17">
    <location>
        <begin position="17"/>
        <end position="348"/>
    </location>
</feature>
<keyword evidence="11 15" id="KW-0067">ATP-binding</keyword>
<dbReference type="InterPro" id="IPR000121">
    <property type="entry name" value="PEP_util_C"/>
</dbReference>
<dbReference type="GO" id="GO:0005524">
    <property type="term" value="F:ATP binding"/>
    <property type="evidence" value="ECO:0007669"/>
    <property type="project" value="UniProtKB-KW"/>
</dbReference>
<dbReference type="Gene3D" id="3.30.470.20">
    <property type="entry name" value="ATP-grasp fold, B domain"/>
    <property type="match status" value="1"/>
</dbReference>
<keyword evidence="9 15" id="KW-0547">Nucleotide-binding</keyword>
<evidence type="ECO:0000256" key="4">
    <source>
        <dbReference type="ARBA" id="ARBA00007837"/>
    </source>
</evidence>
<dbReference type="Pfam" id="PF01326">
    <property type="entry name" value="PPDK_N"/>
    <property type="match status" value="1"/>
</dbReference>
<sequence>MSGYIRSFHEIGLADVGLVGGKTASLGELYSALSSQGIAVPNGFAITADAYREALARDNVAGDLHRLLDAIDKSNIRQLTKNAAKARALIYEATDTPLLRKQVVDAYQQLEREAGAGIAVAVRSSATAEDLPTASFAGQHESFLNVRGPDDLLEACRRCFASIFTDRAISYRIDNGFDHFKVALSVAVMKMVRSDLAASGVIFTLDTESGFRDVVFVTGCYGLGETIVQGQVDPDEFYVHKPTLREGYRHVLRRRLGAKQIRMIYGKRGADHATLTRKVSQSERQKFCISDPEVLSLAEIAVRIEAHYSEHAGAAMPMDIEWAKDGADGKLYIIQARPETVASRRSADVYEIYNLRERGSVIVEGRAVGEKIASGRTRRVVSARDLAAFRPGEILVASATSPDWEPVMKIAAGIITDKGGRTCHAAIIARELGIPAVVGATLATERIKSGTEVTICCSEGDVGRVYQGKVAFDVTKTSVSELRQPRTAIMVNVGTPEMAFRTAMQPQAGVGLARMEFIISAHIGVHPMALLKPDKIKSAKARAEIVRLVRGFKTPADFFVQRLAEGIGTIAAAFYPKPVIVRLSDFKTNEYARLLGGDNFEPREDNPMLGFRGASRYSHPAYLEGFALECAALRLVRKEMGLSNLRVMVPFCRTVQEGERVIATMAVNGLKRGEDGLEIYVMCEIPNNVIQIDAFSRLFDGFSIGSNDLTQLTLGVDRDSDIVAFDFDERDPGMLEMFRLAIVGAKRNGRHIGICGEAPANYPEIARYLTRLGVDSISVNPSSVFRTMAVVADAEANPPKSAT</sequence>
<dbReference type="InterPro" id="IPR036637">
    <property type="entry name" value="Phosphohistidine_dom_sf"/>
</dbReference>
<comment type="similarity">
    <text evidence="4 15">Belongs to the PEP-utilizing enzyme family.</text>
</comment>
<comment type="pathway">
    <text evidence="3 15">Carbohydrate biosynthesis; gluconeogenesis.</text>
</comment>
<keyword evidence="12 15" id="KW-0460">Magnesium</keyword>
<comment type="cofactor">
    <cofactor evidence="1 15">
        <name>Mg(2+)</name>
        <dbReference type="ChEBI" id="CHEBI:18420"/>
    </cofactor>
</comment>
<dbReference type="InterPro" id="IPR002192">
    <property type="entry name" value="PPDK_AMP/ATP-bd"/>
</dbReference>
<evidence type="ECO:0000259" key="16">
    <source>
        <dbReference type="Pfam" id="PF00391"/>
    </source>
</evidence>
<evidence type="ECO:0000256" key="6">
    <source>
        <dbReference type="ARBA" id="ARBA00021623"/>
    </source>
</evidence>
<dbReference type="PROSITE" id="PS00742">
    <property type="entry name" value="PEP_ENZYMES_2"/>
    <property type="match status" value="1"/>
</dbReference>
<evidence type="ECO:0000256" key="14">
    <source>
        <dbReference type="ARBA" id="ARBA00047700"/>
    </source>
</evidence>
<feature type="domain" description="PEP-utilising enzyme mobile" evidence="16">
    <location>
        <begin position="390"/>
        <end position="460"/>
    </location>
</feature>